<evidence type="ECO:0000256" key="4">
    <source>
        <dbReference type="RuleBase" id="RU000461"/>
    </source>
</evidence>
<keyword evidence="7" id="KW-1185">Reference proteome</keyword>
<feature type="binding site" description="axial binding residue" evidence="3">
    <location>
        <position position="400"/>
    </location>
    <ligand>
        <name>heme</name>
        <dbReference type="ChEBI" id="CHEBI:30413"/>
    </ligand>
    <ligandPart>
        <name>Fe</name>
        <dbReference type="ChEBI" id="CHEBI:18248"/>
    </ligandPart>
</feature>
<name>A0A6P1SVW0_9RHOB</name>
<comment type="cofactor">
    <cofactor evidence="1 3">
        <name>heme</name>
        <dbReference type="ChEBI" id="CHEBI:30413"/>
    </cofactor>
</comment>
<dbReference type="SUPFAM" id="SSF48264">
    <property type="entry name" value="Cytochrome P450"/>
    <property type="match status" value="1"/>
</dbReference>
<protein>
    <submittedName>
        <fullName evidence="6">Cytochrome P450</fullName>
    </submittedName>
</protein>
<organism evidence="6 7">
    <name type="scientific">Algicella marina</name>
    <dbReference type="NCBI Taxonomy" id="2683284"/>
    <lineage>
        <taxon>Bacteria</taxon>
        <taxon>Pseudomonadati</taxon>
        <taxon>Pseudomonadota</taxon>
        <taxon>Alphaproteobacteria</taxon>
        <taxon>Rhodobacterales</taxon>
        <taxon>Paracoccaceae</taxon>
        <taxon>Algicella</taxon>
    </lineage>
</organism>
<dbReference type="EMBL" id="CP046620">
    <property type="protein sequence ID" value="QHQ34588.1"/>
    <property type="molecule type" value="Genomic_DNA"/>
</dbReference>
<dbReference type="InterPro" id="IPR017972">
    <property type="entry name" value="Cyt_P450_CS"/>
</dbReference>
<dbReference type="InterPro" id="IPR002401">
    <property type="entry name" value="Cyt_P450_E_grp-I"/>
</dbReference>
<keyword evidence="3 4" id="KW-0349">Heme</keyword>
<proteinExistence type="inferred from homology"/>
<dbReference type="Proteomes" id="UP000464495">
    <property type="component" value="Chromosome"/>
</dbReference>
<sequence length="451" mass="49567">MSDEPEDSKADSEISLNGEGLLGRLGVAPVSLTSELPRKFYEAAIVPIRSLRRQRILINRPRRIEEMLASRAAEFARPKELPKDMFELFGRNIFEAGPEQYARIRPLVEIAYGPDRMKRYLPRVLEAGSEAVSRLTATSGPQDIWPEIYRLSADINLRMILSLTVDQPEGKYFAEKIPEVAARFARTGMASEFGGKGPKAKGSDGTVLAAALDRHLQARVPGIAEFKGPQDVATDLMLVQHPDTWERLDANFVRHQIAALLVHGTEAIASALAWALWFTAATDGLGERAQAEAAAACSGPQGLDFMALARLRLLPAILSETLRLAPPVPIFARRPRQVEQVRDIAVRESGFLFISPWHLGRHQEFWDEPERFDPERWLQGGKGTEPGFHNIPFSAGKRRCPAAGMVRLDVLALLTLILGHCRISPAPDAAPEPQPGVALGGRGLSLTVGKP</sequence>
<keyword evidence="3 4" id="KW-0408">Iron</keyword>
<dbReference type="GO" id="GO:0004497">
    <property type="term" value="F:monooxygenase activity"/>
    <property type="evidence" value="ECO:0007669"/>
    <property type="project" value="UniProtKB-KW"/>
</dbReference>
<dbReference type="InterPro" id="IPR050121">
    <property type="entry name" value="Cytochrome_P450_monoxygenase"/>
</dbReference>
<dbReference type="KEGG" id="amaq:GO499_04970"/>
<dbReference type="AlphaFoldDB" id="A0A6P1SVW0"/>
<evidence type="ECO:0000313" key="6">
    <source>
        <dbReference type="EMBL" id="QHQ34588.1"/>
    </source>
</evidence>
<accession>A0A6P1SVW0</accession>
<evidence type="ECO:0000256" key="1">
    <source>
        <dbReference type="ARBA" id="ARBA00001971"/>
    </source>
</evidence>
<evidence type="ECO:0000256" key="2">
    <source>
        <dbReference type="ARBA" id="ARBA00010617"/>
    </source>
</evidence>
<dbReference type="PRINTS" id="PR00463">
    <property type="entry name" value="EP450I"/>
</dbReference>
<dbReference type="PROSITE" id="PS00086">
    <property type="entry name" value="CYTOCHROME_P450"/>
    <property type="match status" value="1"/>
</dbReference>
<dbReference type="GO" id="GO:0005506">
    <property type="term" value="F:iron ion binding"/>
    <property type="evidence" value="ECO:0007669"/>
    <property type="project" value="InterPro"/>
</dbReference>
<evidence type="ECO:0000313" key="7">
    <source>
        <dbReference type="Proteomes" id="UP000464495"/>
    </source>
</evidence>
<reference evidence="6 7" key="1">
    <citation type="submission" date="2019-12" db="EMBL/GenBank/DDBJ databases">
        <title>Complete genome sequence of Algicella marina strain 9Alg 56(T) isolated from the red alga Tichocarpus crinitus.</title>
        <authorList>
            <person name="Kim S.-G."/>
            <person name="Nedashkovskaya O.I."/>
        </authorList>
    </citation>
    <scope>NUCLEOTIDE SEQUENCE [LARGE SCALE GENOMIC DNA]</scope>
    <source>
        <strain evidence="6 7">9Alg 56</strain>
    </source>
</reference>
<feature type="region of interest" description="Disordered" evidence="5">
    <location>
        <begin position="427"/>
        <end position="451"/>
    </location>
</feature>
<dbReference type="PANTHER" id="PTHR24305:SF166">
    <property type="entry name" value="CYTOCHROME P450 12A4, MITOCHONDRIAL-RELATED"/>
    <property type="match status" value="1"/>
</dbReference>
<dbReference type="GO" id="GO:0020037">
    <property type="term" value="F:heme binding"/>
    <property type="evidence" value="ECO:0007669"/>
    <property type="project" value="InterPro"/>
</dbReference>
<dbReference type="PRINTS" id="PR00385">
    <property type="entry name" value="P450"/>
</dbReference>
<dbReference type="InterPro" id="IPR036396">
    <property type="entry name" value="Cyt_P450_sf"/>
</dbReference>
<dbReference type="Pfam" id="PF00067">
    <property type="entry name" value="p450"/>
    <property type="match status" value="1"/>
</dbReference>
<keyword evidence="4" id="KW-0560">Oxidoreductase</keyword>
<dbReference type="PANTHER" id="PTHR24305">
    <property type="entry name" value="CYTOCHROME P450"/>
    <property type="match status" value="1"/>
</dbReference>
<dbReference type="RefSeq" id="WP_161861157.1">
    <property type="nucleotide sequence ID" value="NZ_CP046620.1"/>
</dbReference>
<dbReference type="Gene3D" id="1.10.630.10">
    <property type="entry name" value="Cytochrome P450"/>
    <property type="match status" value="1"/>
</dbReference>
<gene>
    <name evidence="6" type="ORF">GO499_04970</name>
</gene>
<dbReference type="InterPro" id="IPR001128">
    <property type="entry name" value="Cyt_P450"/>
</dbReference>
<dbReference type="CDD" id="cd00302">
    <property type="entry name" value="cytochrome_P450"/>
    <property type="match status" value="1"/>
</dbReference>
<comment type="similarity">
    <text evidence="2 4">Belongs to the cytochrome P450 family.</text>
</comment>
<dbReference type="GO" id="GO:0016705">
    <property type="term" value="F:oxidoreductase activity, acting on paired donors, with incorporation or reduction of molecular oxygen"/>
    <property type="evidence" value="ECO:0007669"/>
    <property type="project" value="InterPro"/>
</dbReference>
<evidence type="ECO:0000256" key="5">
    <source>
        <dbReference type="SAM" id="MobiDB-lite"/>
    </source>
</evidence>
<keyword evidence="4" id="KW-0503">Monooxygenase</keyword>
<keyword evidence="3 4" id="KW-0479">Metal-binding</keyword>
<evidence type="ECO:0000256" key="3">
    <source>
        <dbReference type="PIRSR" id="PIRSR602401-1"/>
    </source>
</evidence>